<gene>
    <name evidence="4" type="primary">LOC113465307</name>
</gene>
<feature type="domain" description="LsmAD" evidence="2">
    <location>
        <begin position="40"/>
        <end position="106"/>
    </location>
</feature>
<dbReference type="Pfam" id="PF06741">
    <property type="entry name" value="LsmAD"/>
    <property type="match status" value="1"/>
</dbReference>
<dbReference type="PANTHER" id="PTHR12854:SF7">
    <property type="entry name" value="ATAXIN-2 HOMOLOG"/>
    <property type="match status" value="1"/>
</dbReference>
<evidence type="ECO:0000259" key="2">
    <source>
        <dbReference type="SMART" id="SM01272"/>
    </source>
</evidence>
<dbReference type="PANTHER" id="PTHR12854">
    <property type="entry name" value="ATAXIN 2-RELATED"/>
    <property type="match status" value="1"/>
</dbReference>
<dbReference type="KEGG" id="dci:113465307"/>
<protein>
    <submittedName>
        <fullName evidence="4">Ataxin-2 homolog</fullName>
    </submittedName>
</protein>
<reference evidence="4" key="1">
    <citation type="submission" date="2025-08" db="UniProtKB">
        <authorList>
            <consortium name="RefSeq"/>
        </authorList>
    </citation>
    <scope>IDENTIFICATION</scope>
</reference>
<sequence>MLGPGGDDDFELDQMCNHNVGTATNGWDVNDMFKKNEMVYGVQSTFDQSLSGYTVQIQKRDTAEFKEAEARAAAIANEIENNPAYRARLELENGDEEERFAAVVRPSGDNGPPASASSAPAENGKYVPPAKRNHAPAGEIDQILCGKA</sequence>
<dbReference type="RefSeq" id="XP_026687490.1">
    <property type="nucleotide sequence ID" value="XM_026831689.1"/>
</dbReference>
<proteinExistence type="predicted"/>
<dbReference type="SMART" id="SM01272">
    <property type="entry name" value="LsmAD"/>
    <property type="match status" value="1"/>
</dbReference>
<evidence type="ECO:0000313" key="4">
    <source>
        <dbReference type="RefSeq" id="XP_026687490.1"/>
    </source>
</evidence>
<evidence type="ECO:0000256" key="1">
    <source>
        <dbReference type="SAM" id="MobiDB-lite"/>
    </source>
</evidence>
<feature type="region of interest" description="Disordered" evidence="1">
    <location>
        <begin position="97"/>
        <end position="148"/>
    </location>
</feature>
<dbReference type="AlphaFoldDB" id="A0A3Q0JKX0"/>
<name>A0A3Q0JKX0_DIACI</name>
<dbReference type="GeneID" id="113465307"/>
<organism evidence="3 4">
    <name type="scientific">Diaphorina citri</name>
    <name type="common">Asian citrus psyllid</name>
    <dbReference type="NCBI Taxonomy" id="121845"/>
    <lineage>
        <taxon>Eukaryota</taxon>
        <taxon>Metazoa</taxon>
        <taxon>Ecdysozoa</taxon>
        <taxon>Arthropoda</taxon>
        <taxon>Hexapoda</taxon>
        <taxon>Insecta</taxon>
        <taxon>Pterygota</taxon>
        <taxon>Neoptera</taxon>
        <taxon>Paraneoptera</taxon>
        <taxon>Hemiptera</taxon>
        <taxon>Sternorrhyncha</taxon>
        <taxon>Psylloidea</taxon>
        <taxon>Psyllidae</taxon>
        <taxon>Diaphorininae</taxon>
        <taxon>Diaphorina</taxon>
    </lineage>
</organism>
<accession>A0A3Q0JKX0</accession>
<dbReference type="GO" id="GO:0003729">
    <property type="term" value="F:mRNA binding"/>
    <property type="evidence" value="ECO:0007669"/>
    <property type="project" value="TreeGrafter"/>
</dbReference>
<dbReference type="InterPro" id="IPR009604">
    <property type="entry name" value="LsmAD_domain"/>
</dbReference>
<dbReference type="InterPro" id="IPR045117">
    <property type="entry name" value="ATXN2-like"/>
</dbReference>
<dbReference type="GO" id="GO:0034063">
    <property type="term" value="P:stress granule assembly"/>
    <property type="evidence" value="ECO:0007669"/>
    <property type="project" value="TreeGrafter"/>
</dbReference>
<dbReference type="Proteomes" id="UP000079169">
    <property type="component" value="Unplaced"/>
</dbReference>
<evidence type="ECO:0000313" key="3">
    <source>
        <dbReference type="Proteomes" id="UP000079169"/>
    </source>
</evidence>
<feature type="compositionally biased region" description="Low complexity" evidence="1">
    <location>
        <begin position="112"/>
        <end position="121"/>
    </location>
</feature>
<dbReference type="PaxDb" id="121845-A0A3Q0JKX0"/>
<keyword evidence="3" id="KW-1185">Reference proteome</keyword>
<dbReference type="GO" id="GO:0010494">
    <property type="term" value="C:cytoplasmic stress granule"/>
    <property type="evidence" value="ECO:0007669"/>
    <property type="project" value="TreeGrafter"/>
</dbReference>
<dbReference type="STRING" id="121845.A0A3Q0JKX0"/>